<dbReference type="InterPro" id="IPR023393">
    <property type="entry name" value="START-like_dom_sf"/>
</dbReference>
<dbReference type="Pfam" id="PF01852">
    <property type="entry name" value="START"/>
    <property type="match status" value="1"/>
</dbReference>
<dbReference type="GO" id="GO:0005737">
    <property type="term" value="C:cytoplasm"/>
    <property type="evidence" value="ECO:0007669"/>
    <property type="project" value="UniProtKB-ARBA"/>
</dbReference>
<evidence type="ECO:0000313" key="3">
    <source>
        <dbReference type="Proteomes" id="UP000199072"/>
    </source>
</evidence>
<dbReference type="InterPro" id="IPR028347">
    <property type="entry name" value="START_dom_prot"/>
</dbReference>
<dbReference type="Proteomes" id="UP000199072">
    <property type="component" value="Unassembled WGS sequence"/>
</dbReference>
<dbReference type="Gene3D" id="3.30.530.20">
    <property type="match status" value="1"/>
</dbReference>
<dbReference type="PROSITE" id="PS50848">
    <property type="entry name" value="START"/>
    <property type="match status" value="1"/>
</dbReference>
<dbReference type="GO" id="GO:0008289">
    <property type="term" value="F:lipid binding"/>
    <property type="evidence" value="ECO:0007669"/>
    <property type="project" value="InterPro"/>
</dbReference>
<accession>A0A1G7KQV7</accession>
<evidence type="ECO:0000313" key="2">
    <source>
        <dbReference type="EMBL" id="SDF39612.1"/>
    </source>
</evidence>
<protein>
    <submittedName>
        <fullName evidence="2">START domain-containing protein</fullName>
    </submittedName>
</protein>
<proteinExistence type="predicted"/>
<dbReference type="PANTHER" id="PTHR19308:SF14">
    <property type="entry name" value="START DOMAIN-CONTAINING PROTEIN"/>
    <property type="match status" value="1"/>
</dbReference>
<dbReference type="PANTHER" id="PTHR19308">
    <property type="entry name" value="PHOSPHATIDYLCHOLINE TRANSFER PROTEIN"/>
    <property type="match status" value="1"/>
</dbReference>
<keyword evidence="3" id="KW-1185">Reference proteome</keyword>
<dbReference type="InterPro" id="IPR002913">
    <property type="entry name" value="START_lipid-bd_dom"/>
</dbReference>
<name>A0A1G7KQV7_9SPHI</name>
<evidence type="ECO:0000259" key="1">
    <source>
        <dbReference type="PROSITE" id="PS50848"/>
    </source>
</evidence>
<sequence>MTGRLINRPVLYIDLLHDFFSVTVMYKKYTLLLLLLLNVAFAHAEDPWALNTNKEGIKVYTRHVANSKVKAIKVECYLDATASQLISVLLDINGSVDWVYHTKSVSLIKKVSPSELYYYSEVSVPWPVHNRDFIAHIKVTQDPTTKIVTVDAPCIADMIPEKDGIVRIQESVGKWIIYPQENGQVKVEYTLHVDAGGSVPAWLLNMFITQGPTESFKKLKVQLQKPAYKNVKLGYIVN</sequence>
<dbReference type="EMBL" id="FNAI01000017">
    <property type="protein sequence ID" value="SDF39612.1"/>
    <property type="molecule type" value="Genomic_DNA"/>
</dbReference>
<feature type="domain" description="START" evidence="1">
    <location>
        <begin position="45"/>
        <end position="228"/>
    </location>
</feature>
<reference evidence="2 3" key="1">
    <citation type="submission" date="2016-10" db="EMBL/GenBank/DDBJ databases">
        <authorList>
            <person name="de Groot N.N."/>
        </authorList>
    </citation>
    <scope>NUCLEOTIDE SEQUENCE [LARGE SCALE GENOMIC DNA]</scope>
    <source>
        <strain evidence="2 3">47C3B</strain>
    </source>
</reference>
<organism evidence="2 3">
    <name type="scientific">Mucilaginibacter pineti</name>
    <dbReference type="NCBI Taxonomy" id="1391627"/>
    <lineage>
        <taxon>Bacteria</taxon>
        <taxon>Pseudomonadati</taxon>
        <taxon>Bacteroidota</taxon>
        <taxon>Sphingobacteriia</taxon>
        <taxon>Sphingobacteriales</taxon>
        <taxon>Sphingobacteriaceae</taxon>
        <taxon>Mucilaginibacter</taxon>
    </lineage>
</organism>
<dbReference type="InterPro" id="IPR051213">
    <property type="entry name" value="START_lipid_transfer"/>
</dbReference>
<dbReference type="STRING" id="1391627.SAMN05216464_11750"/>
<gene>
    <name evidence="2" type="ORF">SAMN05216464_11750</name>
</gene>
<dbReference type="AlphaFoldDB" id="A0A1G7KQV7"/>
<dbReference type="SUPFAM" id="SSF55961">
    <property type="entry name" value="Bet v1-like"/>
    <property type="match status" value="1"/>
</dbReference>
<dbReference type="PIRSF" id="PIRSF039033">
    <property type="entry name" value="START_dom"/>
    <property type="match status" value="1"/>
</dbReference>